<protein>
    <submittedName>
        <fullName evidence="2">Uncharacterized protein</fullName>
    </submittedName>
</protein>
<keyword evidence="3" id="KW-1185">Reference proteome</keyword>
<organism evidence="2 3">
    <name type="scientific">Ajellomyces capsulatus (strain G186AR / H82 / ATCC MYA-2454 / RMSCC 2432)</name>
    <name type="common">Darling's disease fungus</name>
    <name type="synonym">Histoplasma capsulatum</name>
    <dbReference type="NCBI Taxonomy" id="447093"/>
    <lineage>
        <taxon>Eukaryota</taxon>
        <taxon>Fungi</taxon>
        <taxon>Dikarya</taxon>
        <taxon>Ascomycota</taxon>
        <taxon>Pezizomycotina</taxon>
        <taxon>Eurotiomycetes</taxon>
        <taxon>Eurotiomycetidae</taxon>
        <taxon>Onygenales</taxon>
        <taxon>Ajellomycetaceae</taxon>
        <taxon>Histoplasma</taxon>
    </lineage>
</organism>
<gene>
    <name evidence="2" type="ORF">HCBG_06581</name>
</gene>
<dbReference type="InParanoid" id="C0NTV1"/>
<dbReference type="RefSeq" id="XP_045285943.1">
    <property type="nucleotide sequence ID" value="XM_045433630.1"/>
</dbReference>
<dbReference type="GeneID" id="69039597"/>
<evidence type="ECO:0000313" key="3">
    <source>
        <dbReference type="Proteomes" id="UP000001631"/>
    </source>
</evidence>
<sequence length="120" mass="13126">MGEIEVWKKGVTAVTAKTWAPLFAKIDEPTMKILRVHVARLNSVAHGSQVCRRGNSLDLLRVGRDWSTVAQTNTFPSTNDPRAAVVNGLQKKNEKLMKKSVFSEKVSNSRPNTPVGAASP</sequence>
<dbReference type="EMBL" id="GG663371">
    <property type="protein sequence ID" value="EEH05462.1"/>
    <property type="molecule type" value="Genomic_DNA"/>
</dbReference>
<feature type="region of interest" description="Disordered" evidence="1">
    <location>
        <begin position="100"/>
        <end position="120"/>
    </location>
</feature>
<proteinExistence type="predicted"/>
<dbReference type="STRING" id="447093.C0NTV1"/>
<evidence type="ECO:0000313" key="2">
    <source>
        <dbReference type="EMBL" id="EEH05462.1"/>
    </source>
</evidence>
<dbReference type="HOGENOM" id="CLU_2049034_0_0_1"/>
<reference evidence="2" key="1">
    <citation type="submission" date="2009-02" db="EMBL/GenBank/DDBJ databases">
        <title>The Genome Sequence of Ajellomyces capsulatus strain G186AR.</title>
        <authorList>
            <consortium name="The Broad Institute Genome Sequencing Platform"/>
            <person name="Champion M."/>
            <person name="Cuomo C."/>
            <person name="Ma L.-J."/>
            <person name="Henn M.R."/>
            <person name="Sil A."/>
            <person name="Goldman B."/>
            <person name="Young S.K."/>
            <person name="Kodira C.D."/>
            <person name="Zeng Q."/>
            <person name="Koehrsen M."/>
            <person name="Alvarado L."/>
            <person name="Berlin A."/>
            <person name="Borenstein D."/>
            <person name="Chen Z."/>
            <person name="Engels R."/>
            <person name="Freedman E."/>
            <person name="Gellesch M."/>
            <person name="Goldberg J."/>
            <person name="Griggs A."/>
            <person name="Gujja S."/>
            <person name="Heiman D."/>
            <person name="Hepburn T."/>
            <person name="Howarth C."/>
            <person name="Jen D."/>
            <person name="Larson L."/>
            <person name="Lewis B."/>
            <person name="Mehta T."/>
            <person name="Park D."/>
            <person name="Pearson M."/>
            <person name="Roberts A."/>
            <person name="Saif S."/>
            <person name="Shea T."/>
            <person name="Shenoy N."/>
            <person name="Sisk P."/>
            <person name="Stolte C."/>
            <person name="Sykes S."/>
            <person name="Walk T."/>
            <person name="White J."/>
            <person name="Yandava C."/>
            <person name="Klein B."/>
            <person name="McEwen J.G."/>
            <person name="Puccia R."/>
            <person name="Goldman G.H."/>
            <person name="Felipe M.S."/>
            <person name="Nino-Vega G."/>
            <person name="San-Blas G."/>
            <person name="Taylor J."/>
            <person name="Mendoza L."/>
            <person name="Galagan J."/>
            <person name="Nusbaum C."/>
            <person name="Birren B."/>
        </authorList>
    </citation>
    <scope>NUCLEOTIDE SEQUENCE</scope>
    <source>
        <strain evidence="2">G186AR</strain>
    </source>
</reference>
<name>C0NTV1_AJECG</name>
<accession>C0NTV1</accession>
<dbReference type="Proteomes" id="UP000001631">
    <property type="component" value="Unassembled WGS sequence"/>
</dbReference>
<evidence type="ECO:0000256" key="1">
    <source>
        <dbReference type="SAM" id="MobiDB-lite"/>
    </source>
</evidence>
<dbReference type="AlphaFoldDB" id="C0NTV1"/>